<protein>
    <submittedName>
        <fullName evidence="2">Uncharacterized protein</fullName>
    </submittedName>
</protein>
<dbReference type="AlphaFoldDB" id="A0A0C9Z2S1"/>
<dbReference type="EMBL" id="KN833943">
    <property type="protein sequence ID" value="KIK14343.1"/>
    <property type="molecule type" value="Genomic_DNA"/>
</dbReference>
<dbReference type="Proteomes" id="UP000054018">
    <property type="component" value="Unassembled WGS sequence"/>
</dbReference>
<evidence type="ECO:0000313" key="2">
    <source>
        <dbReference type="EMBL" id="KIK14343.1"/>
    </source>
</evidence>
<gene>
    <name evidence="2" type="ORF">PISMIDRAFT_17348</name>
</gene>
<name>A0A0C9Z2S1_9AGAM</name>
<dbReference type="HOGENOM" id="CLU_062064_1_0_1"/>
<feature type="compositionally biased region" description="Acidic residues" evidence="1">
    <location>
        <begin position="261"/>
        <end position="273"/>
    </location>
</feature>
<feature type="compositionally biased region" description="Basic and acidic residues" evidence="1">
    <location>
        <begin position="24"/>
        <end position="53"/>
    </location>
</feature>
<reference evidence="2 3" key="1">
    <citation type="submission" date="2014-04" db="EMBL/GenBank/DDBJ databases">
        <authorList>
            <consortium name="DOE Joint Genome Institute"/>
            <person name="Kuo A."/>
            <person name="Kohler A."/>
            <person name="Costa M.D."/>
            <person name="Nagy L.G."/>
            <person name="Floudas D."/>
            <person name="Copeland A."/>
            <person name="Barry K.W."/>
            <person name="Cichocki N."/>
            <person name="Veneault-Fourrey C."/>
            <person name="LaButti K."/>
            <person name="Lindquist E.A."/>
            <person name="Lipzen A."/>
            <person name="Lundell T."/>
            <person name="Morin E."/>
            <person name="Murat C."/>
            <person name="Sun H."/>
            <person name="Tunlid A."/>
            <person name="Henrissat B."/>
            <person name="Grigoriev I.V."/>
            <person name="Hibbett D.S."/>
            <person name="Martin F."/>
            <person name="Nordberg H.P."/>
            <person name="Cantor M.N."/>
            <person name="Hua S.X."/>
        </authorList>
    </citation>
    <scope>NUCLEOTIDE SEQUENCE [LARGE SCALE GENOMIC DNA]</scope>
    <source>
        <strain evidence="2 3">441</strain>
    </source>
</reference>
<evidence type="ECO:0000313" key="3">
    <source>
        <dbReference type="Proteomes" id="UP000054018"/>
    </source>
</evidence>
<feature type="region of interest" description="Disordered" evidence="1">
    <location>
        <begin position="107"/>
        <end position="139"/>
    </location>
</feature>
<accession>A0A0C9Z2S1</accession>
<feature type="compositionally biased region" description="Gly residues" evidence="1">
    <location>
        <begin position="244"/>
        <end position="258"/>
    </location>
</feature>
<evidence type="ECO:0000256" key="1">
    <source>
        <dbReference type="SAM" id="MobiDB-lite"/>
    </source>
</evidence>
<proteinExistence type="predicted"/>
<feature type="compositionally biased region" description="Polar residues" evidence="1">
    <location>
        <begin position="1"/>
        <end position="20"/>
    </location>
</feature>
<organism evidence="2 3">
    <name type="scientific">Pisolithus microcarpus 441</name>
    <dbReference type="NCBI Taxonomy" id="765257"/>
    <lineage>
        <taxon>Eukaryota</taxon>
        <taxon>Fungi</taxon>
        <taxon>Dikarya</taxon>
        <taxon>Basidiomycota</taxon>
        <taxon>Agaricomycotina</taxon>
        <taxon>Agaricomycetes</taxon>
        <taxon>Agaricomycetidae</taxon>
        <taxon>Boletales</taxon>
        <taxon>Sclerodermatineae</taxon>
        <taxon>Pisolithaceae</taxon>
        <taxon>Pisolithus</taxon>
    </lineage>
</organism>
<feature type="region of interest" description="Disordered" evidence="1">
    <location>
        <begin position="1"/>
        <end position="57"/>
    </location>
</feature>
<keyword evidence="3" id="KW-1185">Reference proteome</keyword>
<sequence length="273" mass="29852">MSQQPQGTSHQTTATPSWDWTQVPDKELEVLVDDSKGTEQAKEVKRNRQETVKKQRRAKVPIYSPTTGAKLGKMVVLIYQMACNKCQQKRKKKCSWVAEDREASMSGARKCTGMGGSQGEKKKRGQSGAEDEEVDKEAGVDKGSEMLVPCFEVAGSCLIGERELRHRLPPDDEYHGQLLVTQEQQVMVMEQQAAAQEAQAVTIQVYMQAMQGQMWPPFPPTMAPWVGVPQGGAASATGVVNEQGGSGMREGMKSGGSEQGDLGDEQGDEMDDK</sequence>
<dbReference type="OrthoDB" id="10612193at2759"/>
<feature type="region of interest" description="Disordered" evidence="1">
    <location>
        <begin position="229"/>
        <end position="273"/>
    </location>
</feature>
<reference evidence="3" key="2">
    <citation type="submission" date="2015-01" db="EMBL/GenBank/DDBJ databases">
        <title>Evolutionary Origins and Diversification of the Mycorrhizal Mutualists.</title>
        <authorList>
            <consortium name="DOE Joint Genome Institute"/>
            <consortium name="Mycorrhizal Genomics Consortium"/>
            <person name="Kohler A."/>
            <person name="Kuo A."/>
            <person name="Nagy L.G."/>
            <person name="Floudas D."/>
            <person name="Copeland A."/>
            <person name="Barry K.W."/>
            <person name="Cichocki N."/>
            <person name="Veneault-Fourrey C."/>
            <person name="LaButti K."/>
            <person name="Lindquist E.A."/>
            <person name="Lipzen A."/>
            <person name="Lundell T."/>
            <person name="Morin E."/>
            <person name="Murat C."/>
            <person name="Riley R."/>
            <person name="Ohm R."/>
            <person name="Sun H."/>
            <person name="Tunlid A."/>
            <person name="Henrissat B."/>
            <person name="Grigoriev I.V."/>
            <person name="Hibbett D.S."/>
            <person name="Martin F."/>
        </authorList>
    </citation>
    <scope>NUCLEOTIDE SEQUENCE [LARGE SCALE GENOMIC DNA]</scope>
    <source>
        <strain evidence="3">441</strain>
    </source>
</reference>